<dbReference type="GO" id="GO:0004222">
    <property type="term" value="F:metalloendopeptidase activity"/>
    <property type="evidence" value="ECO:0007669"/>
    <property type="project" value="TreeGrafter"/>
</dbReference>
<keyword evidence="1" id="KW-0732">Signal</keyword>
<dbReference type="PANTHER" id="PTHR21666:SF270">
    <property type="entry name" value="MUREIN HYDROLASE ACTIVATOR ENVC"/>
    <property type="match status" value="1"/>
</dbReference>
<dbReference type="InterPro" id="IPR016047">
    <property type="entry name" value="M23ase_b-sheet_dom"/>
</dbReference>
<evidence type="ECO:0000256" key="1">
    <source>
        <dbReference type="SAM" id="SignalP"/>
    </source>
</evidence>
<accession>F8FGQ1</accession>
<evidence type="ECO:0000313" key="3">
    <source>
        <dbReference type="EMBL" id="AEI45428.1"/>
    </source>
</evidence>
<dbReference type="Gene3D" id="2.70.70.10">
    <property type="entry name" value="Glucose Permease (Domain IIA)"/>
    <property type="match status" value="1"/>
</dbReference>
<gene>
    <name evidence="3" type="ordered locus">KNP414_06916</name>
</gene>
<dbReference type="RefSeq" id="WP_013920570.1">
    <property type="nucleotide sequence ID" value="NC_015690.1"/>
</dbReference>
<protein>
    <recommendedName>
        <fullName evidence="2">M23ase beta-sheet core domain-containing protein</fullName>
    </recommendedName>
</protein>
<reference evidence="4" key="1">
    <citation type="submission" date="2011-06" db="EMBL/GenBank/DDBJ databases">
        <title>Complete genome sequence of Paenibacillus mucilaginosus KNP414.</title>
        <authorList>
            <person name="Wang J."/>
            <person name="Hu S."/>
            <person name="Hu X."/>
            <person name="Zhang B."/>
            <person name="Dong D."/>
            <person name="Zhang S."/>
            <person name="Zhao K."/>
            <person name="Wu D."/>
        </authorList>
    </citation>
    <scope>NUCLEOTIDE SEQUENCE [LARGE SCALE GENOMIC DNA]</scope>
    <source>
        <strain evidence="4">KNP414</strain>
    </source>
</reference>
<dbReference type="PATRIC" id="fig|1036673.3.peg.6451"/>
<organism evidence="3 4">
    <name type="scientific">Paenibacillus mucilaginosus (strain KNP414)</name>
    <dbReference type="NCBI Taxonomy" id="1036673"/>
    <lineage>
        <taxon>Bacteria</taxon>
        <taxon>Bacillati</taxon>
        <taxon>Bacillota</taxon>
        <taxon>Bacilli</taxon>
        <taxon>Bacillales</taxon>
        <taxon>Paenibacillaceae</taxon>
        <taxon>Paenibacillus</taxon>
    </lineage>
</organism>
<dbReference type="InterPro" id="IPR050570">
    <property type="entry name" value="Cell_wall_metabolism_enzyme"/>
</dbReference>
<proteinExistence type="predicted"/>
<evidence type="ECO:0000259" key="2">
    <source>
        <dbReference type="Pfam" id="PF01551"/>
    </source>
</evidence>
<reference evidence="3 4" key="2">
    <citation type="journal article" date="2013" name="Genome Announc.">
        <title>Genome Sequence of Growth-Improving Paenibacillus mucilaginosus Strain KNP414.</title>
        <authorList>
            <person name="Lu J.J."/>
            <person name="Wang J.F."/>
            <person name="Hu X.F."/>
        </authorList>
    </citation>
    <scope>NUCLEOTIDE SEQUENCE [LARGE SCALE GENOMIC DNA]</scope>
    <source>
        <strain evidence="3 4">KNP414</strain>
    </source>
</reference>
<sequence length="343" mass="36877">MRKQWICAAAGTALLLLAVLPAGHALGSVPASESASVSAGSHLSSPAGLGKRLIRPKKLPDAFIQGDYARIYAQLSPELQASFSAAELEQAGTEFFRDTGSLHLLTKVDLSVGTQYIWANADAAKGLMAIFSPDGSITGLLLKPLTPHPESDARLTRTAYRMPVTGSWFVFWGGTNELLNYHYPYESQRYAYDLVVARRDGTTYTGDPAKLESYFAFGREVVAPADGRVIRTLDSVPDNSPVGGTTNTARPFGNYVVIDHGGGEYSVLAHLQLGSVKVQPGQAVKRGETIGRCGNSGNSTEPHIHYQVQNSPEPGEGQSLRIRPLHGKEPIRGEFVRGMGRQG</sequence>
<feature type="chain" id="PRO_5039482414" description="M23ase beta-sheet core domain-containing protein" evidence="1">
    <location>
        <begin position="25"/>
        <end position="343"/>
    </location>
</feature>
<dbReference type="InterPro" id="IPR011055">
    <property type="entry name" value="Dup_hybrid_motif"/>
</dbReference>
<dbReference type="CDD" id="cd12797">
    <property type="entry name" value="M23_peptidase"/>
    <property type="match status" value="1"/>
</dbReference>
<dbReference type="Pfam" id="PF01551">
    <property type="entry name" value="Peptidase_M23"/>
    <property type="match status" value="1"/>
</dbReference>
<evidence type="ECO:0000313" key="4">
    <source>
        <dbReference type="Proteomes" id="UP000006620"/>
    </source>
</evidence>
<dbReference type="Proteomes" id="UP000006620">
    <property type="component" value="Chromosome"/>
</dbReference>
<dbReference type="KEGG" id="pms:KNP414_06916"/>
<name>F8FGQ1_PAEMK</name>
<dbReference type="HOGENOM" id="CLU_068664_0_0_9"/>
<dbReference type="EMBL" id="CP002869">
    <property type="protein sequence ID" value="AEI45428.1"/>
    <property type="molecule type" value="Genomic_DNA"/>
</dbReference>
<feature type="signal peptide" evidence="1">
    <location>
        <begin position="1"/>
        <end position="24"/>
    </location>
</feature>
<dbReference type="AlphaFoldDB" id="F8FGQ1"/>
<feature type="domain" description="M23ase beta-sheet core" evidence="2">
    <location>
        <begin position="218"/>
        <end position="310"/>
    </location>
</feature>
<dbReference type="SUPFAM" id="SSF51261">
    <property type="entry name" value="Duplicated hybrid motif"/>
    <property type="match status" value="1"/>
</dbReference>
<dbReference type="PANTHER" id="PTHR21666">
    <property type="entry name" value="PEPTIDASE-RELATED"/>
    <property type="match status" value="1"/>
</dbReference>